<evidence type="ECO:0000313" key="5">
    <source>
        <dbReference type="Proteomes" id="UP000593594"/>
    </source>
</evidence>
<keyword evidence="5" id="KW-1185">Reference proteome</keyword>
<dbReference type="CDD" id="cd19946">
    <property type="entry name" value="GlpA-like_Fer2_BFD-like"/>
    <property type="match status" value="1"/>
</dbReference>
<dbReference type="Gene3D" id="3.50.50.60">
    <property type="entry name" value="FAD/NAD(P)-binding domain"/>
    <property type="match status" value="2"/>
</dbReference>
<proteinExistence type="predicted"/>
<gene>
    <name evidence="4" type="ORF">HW532_08825</name>
</gene>
<evidence type="ECO:0000259" key="2">
    <source>
        <dbReference type="Pfam" id="PF07992"/>
    </source>
</evidence>
<sequence>MTADYDLAIIGAGPAGLAAAGLAAELGLTVALLDEQERPGGQIYRAIETVGASRPLAAKALGPDYERGRGLVDAMRAARVDYLPGAVVWNVSRELAVNFSRQGGSREIRARHVLVATGAMERPVPVPGWTRPGVMTVGALQIMLKTSGLVADGRVVLAGSGPLLLLLASQYVEAGAPPAAVVETVPRARYVEALAHLPKALRAAGYLAKGVRLMRTLARAGVPVYRGASDLSVEGGERATGLAFRQGGRERRVEADLVALHQGVVPNQQITRLLGCNHVFDDGQRCFRPVLDDWFATSLDGVSVAGDGGGIGGAVAAEHAGRVAVCGIAHRLGALSEPERDARAAPSRAALDRDLAVRPFLETLYRPPREVLEPADDVLVCRCEEVTAGAVRGAAALGCPGPNQAKSFLRCGMGPCQGRVCGPVVSEIIADALGSDPGAVGYYRIRPPLKPLTLGELAALDTDTESGAA</sequence>
<dbReference type="InterPro" id="IPR051691">
    <property type="entry name" value="Metab_Enz_Cyan_OpOx_G3PDH"/>
</dbReference>
<dbReference type="Pfam" id="PF07992">
    <property type="entry name" value="Pyr_redox_2"/>
    <property type="match status" value="1"/>
</dbReference>
<dbReference type="InterPro" id="IPR036188">
    <property type="entry name" value="FAD/NAD-bd_sf"/>
</dbReference>
<organism evidence="4 5">
    <name type="scientific">Kaustia mangrovi</name>
    <dbReference type="NCBI Taxonomy" id="2593653"/>
    <lineage>
        <taxon>Bacteria</taxon>
        <taxon>Pseudomonadati</taxon>
        <taxon>Pseudomonadota</taxon>
        <taxon>Alphaproteobacteria</taxon>
        <taxon>Hyphomicrobiales</taxon>
        <taxon>Parvibaculaceae</taxon>
        <taxon>Kaustia</taxon>
    </lineage>
</organism>
<dbReference type="InterPro" id="IPR023753">
    <property type="entry name" value="FAD/NAD-binding_dom"/>
</dbReference>
<dbReference type="GO" id="GO:0016491">
    <property type="term" value="F:oxidoreductase activity"/>
    <property type="evidence" value="ECO:0007669"/>
    <property type="project" value="UniProtKB-KW"/>
</dbReference>
<dbReference type="PRINTS" id="PR00469">
    <property type="entry name" value="PNDRDTASEII"/>
</dbReference>
<dbReference type="SUPFAM" id="SSF51905">
    <property type="entry name" value="FAD/NAD(P)-binding domain"/>
    <property type="match status" value="1"/>
</dbReference>
<dbReference type="InterPro" id="IPR041117">
    <property type="entry name" value="SoxA_A3"/>
</dbReference>
<dbReference type="InterPro" id="IPR017224">
    <property type="entry name" value="Opine_Oxase_asu/HCN_bsu"/>
</dbReference>
<dbReference type="PANTHER" id="PTHR42949:SF3">
    <property type="entry name" value="ANAEROBIC GLYCEROL-3-PHOSPHATE DEHYDROGENASE SUBUNIT B"/>
    <property type="match status" value="1"/>
</dbReference>
<dbReference type="InterPro" id="IPR041854">
    <property type="entry name" value="BFD-like_2Fe2S-bd_dom_sf"/>
</dbReference>
<dbReference type="Pfam" id="PF17806">
    <property type="entry name" value="SO_alpha_A3"/>
    <property type="match status" value="1"/>
</dbReference>
<protein>
    <submittedName>
        <fullName evidence="4">FAD-dependent oxidoreductase</fullName>
    </submittedName>
</protein>
<dbReference type="RefSeq" id="WP_213164022.1">
    <property type="nucleotide sequence ID" value="NZ_CP058214.1"/>
</dbReference>
<feature type="domain" description="SoxA A3" evidence="3">
    <location>
        <begin position="381"/>
        <end position="459"/>
    </location>
</feature>
<feature type="domain" description="FAD/NAD(P)-binding" evidence="2">
    <location>
        <begin position="5"/>
        <end position="321"/>
    </location>
</feature>
<dbReference type="Gene3D" id="1.10.10.1100">
    <property type="entry name" value="BFD-like [2Fe-2S]-binding domain"/>
    <property type="match status" value="1"/>
</dbReference>
<accession>A0A7S8C3S6</accession>
<name>A0A7S8C3S6_9HYPH</name>
<evidence type="ECO:0000259" key="3">
    <source>
        <dbReference type="Pfam" id="PF17806"/>
    </source>
</evidence>
<dbReference type="PRINTS" id="PR00368">
    <property type="entry name" value="FADPNR"/>
</dbReference>
<dbReference type="PIRSF" id="PIRSF037495">
    <property type="entry name" value="Opine_OX_OoxA/HcnB"/>
    <property type="match status" value="1"/>
</dbReference>
<dbReference type="EMBL" id="CP058214">
    <property type="protein sequence ID" value="QPC42787.1"/>
    <property type="molecule type" value="Genomic_DNA"/>
</dbReference>
<evidence type="ECO:0000256" key="1">
    <source>
        <dbReference type="ARBA" id="ARBA00023002"/>
    </source>
</evidence>
<reference evidence="4 5" key="1">
    <citation type="submission" date="2020-06" db="EMBL/GenBank/DDBJ databases">
        <title>Genome sequence of 2 isolates from Red Sea Mangroves.</title>
        <authorList>
            <person name="Sefrji F."/>
            <person name="Michoud G."/>
            <person name="Merlino G."/>
            <person name="Daffonchio D."/>
        </authorList>
    </citation>
    <scope>NUCLEOTIDE SEQUENCE [LARGE SCALE GENOMIC DNA]</scope>
    <source>
        <strain evidence="4 5">R1DC25</strain>
    </source>
</reference>
<dbReference type="KEGG" id="kmn:HW532_08825"/>
<evidence type="ECO:0000313" key="4">
    <source>
        <dbReference type="EMBL" id="QPC42787.1"/>
    </source>
</evidence>
<keyword evidence="1" id="KW-0560">Oxidoreductase</keyword>
<dbReference type="PANTHER" id="PTHR42949">
    <property type="entry name" value="ANAEROBIC GLYCEROL-3-PHOSPHATE DEHYDROGENASE SUBUNIT B"/>
    <property type="match status" value="1"/>
</dbReference>
<dbReference type="Proteomes" id="UP000593594">
    <property type="component" value="Chromosome"/>
</dbReference>
<dbReference type="AlphaFoldDB" id="A0A7S8C3S6"/>